<organism evidence="4 5">
    <name type="scientific">Caldimonas caldifontis</name>
    <dbReference type="NCBI Taxonomy" id="1452508"/>
    <lineage>
        <taxon>Bacteria</taxon>
        <taxon>Pseudomonadati</taxon>
        <taxon>Pseudomonadota</taxon>
        <taxon>Betaproteobacteria</taxon>
        <taxon>Burkholderiales</taxon>
        <taxon>Sphaerotilaceae</taxon>
        <taxon>Caldimonas</taxon>
    </lineage>
</organism>
<sequence length="344" mass="37404">MKRRDLLLLIGALQAAPALSQPQWTRVAVPFYTPVDLLVGWHRFVMAPQARALHEQARALAGAVDGYCQGSLPLERVRGHWRDTTTAWERLSAVATGPLIARRSLRRIDFSPTRANLIERAIRTAPRGAAAMERIGTPAKGLPALEWLLWTQPAAPATPACTYAREVAHDLLRETQALSEGFAALAQRGRDDWPEDEAVAAVGELVNQWVGGIERLRWAQMEKPLRAATPQALPRHASGTTAQSWQTHWGAVAAQARASAEAPRPGEGQVPFELYLRGRGLNDLADRWAAAVQSADTRMAEADPKVSVTVLEAGQALADLKRLAEAELAPALEVRLGFSDADGD</sequence>
<keyword evidence="2" id="KW-0732">Signal</keyword>
<accession>A0A2S5SXQ6</accession>
<comment type="subcellular location">
    <subcellularLocation>
        <location evidence="1">Cell envelope</location>
    </subcellularLocation>
</comment>
<dbReference type="Pfam" id="PF09375">
    <property type="entry name" value="Peptidase_M75"/>
    <property type="match status" value="1"/>
</dbReference>
<dbReference type="InterPro" id="IPR034984">
    <property type="entry name" value="Imelysin-like_IPPA"/>
</dbReference>
<dbReference type="Proteomes" id="UP000238605">
    <property type="component" value="Unassembled WGS sequence"/>
</dbReference>
<protein>
    <recommendedName>
        <fullName evidence="3">Imelysin-like domain-containing protein</fullName>
    </recommendedName>
</protein>
<evidence type="ECO:0000256" key="2">
    <source>
        <dbReference type="ARBA" id="ARBA00022729"/>
    </source>
</evidence>
<dbReference type="InterPro" id="IPR038352">
    <property type="entry name" value="Imelysin_sf"/>
</dbReference>
<proteinExistence type="predicted"/>
<dbReference type="GO" id="GO:0030313">
    <property type="term" value="C:cell envelope"/>
    <property type="evidence" value="ECO:0007669"/>
    <property type="project" value="UniProtKB-SubCell"/>
</dbReference>
<dbReference type="InterPro" id="IPR018976">
    <property type="entry name" value="Imelysin-like"/>
</dbReference>
<dbReference type="OrthoDB" id="8591749at2"/>
<name>A0A2S5SXQ6_9BURK</name>
<dbReference type="EMBL" id="PSNX01000003">
    <property type="protein sequence ID" value="PPE67540.1"/>
    <property type="molecule type" value="Genomic_DNA"/>
</dbReference>
<comment type="caution">
    <text evidence="4">The sequence shown here is derived from an EMBL/GenBank/DDBJ whole genome shotgun (WGS) entry which is preliminary data.</text>
</comment>
<evidence type="ECO:0000259" key="3">
    <source>
        <dbReference type="Pfam" id="PF09375"/>
    </source>
</evidence>
<reference evidence="4 5" key="1">
    <citation type="submission" date="2018-02" db="EMBL/GenBank/DDBJ databases">
        <title>Reclassifiation of [Polyangium] brachysporum DSM 7029 as Guopingzhaonella breviflexa gen. nov., sp. nov., a member of the family Comamonadaceae.</title>
        <authorList>
            <person name="Tang B."/>
        </authorList>
    </citation>
    <scope>NUCLEOTIDE SEQUENCE [LARGE SCALE GENOMIC DNA]</scope>
    <source>
        <strain evidence="4 5">BCRC 80649</strain>
    </source>
</reference>
<dbReference type="RefSeq" id="WP_104301622.1">
    <property type="nucleotide sequence ID" value="NZ_PSNX01000003.1"/>
</dbReference>
<evidence type="ECO:0000313" key="5">
    <source>
        <dbReference type="Proteomes" id="UP000238605"/>
    </source>
</evidence>
<evidence type="ECO:0000313" key="4">
    <source>
        <dbReference type="EMBL" id="PPE67540.1"/>
    </source>
</evidence>
<evidence type="ECO:0000256" key="1">
    <source>
        <dbReference type="ARBA" id="ARBA00004196"/>
    </source>
</evidence>
<keyword evidence="5" id="KW-1185">Reference proteome</keyword>
<gene>
    <name evidence="4" type="ORF">C1704_05150</name>
</gene>
<feature type="domain" description="Imelysin-like" evidence="3">
    <location>
        <begin position="48"/>
        <end position="302"/>
    </location>
</feature>
<dbReference type="AlphaFoldDB" id="A0A2S5SXQ6"/>
<dbReference type="Gene3D" id="1.20.1420.20">
    <property type="entry name" value="M75 peptidase, HXXE motif"/>
    <property type="match status" value="1"/>
</dbReference>
<dbReference type="CDD" id="cd14659">
    <property type="entry name" value="Imelysin-like_IPPA"/>
    <property type="match status" value="1"/>
</dbReference>